<dbReference type="Proteomes" id="UP000479000">
    <property type="component" value="Unassembled WGS sequence"/>
</dbReference>
<evidence type="ECO:0000313" key="2">
    <source>
        <dbReference type="Proteomes" id="UP000479000"/>
    </source>
</evidence>
<gene>
    <name evidence="1" type="ORF">NTEN_LOCUS24198</name>
</gene>
<dbReference type="EMBL" id="CADCXU010035422">
    <property type="protein sequence ID" value="CAB0020626.1"/>
    <property type="molecule type" value="Genomic_DNA"/>
</dbReference>
<protein>
    <submittedName>
        <fullName evidence="1">Uncharacterized protein</fullName>
    </submittedName>
</protein>
<organism evidence="1 2">
    <name type="scientific">Nesidiocoris tenuis</name>
    <dbReference type="NCBI Taxonomy" id="355587"/>
    <lineage>
        <taxon>Eukaryota</taxon>
        <taxon>Metazoa</taxon>
        <taxon>Ecdysozoa</taxon>
        <taxon>Arthropoda</taxon>
        <taxon>Hexapoda</taxon>
        <taxon>Insecta</taxon>
        <taxon>Pterygota</taxon>
        <taxon>Neoptera</taxon>
        <taxon>Paraneoptera</taxon>
        <taxon>Hemiptera</taxon>
        <taxon>Heteroptera</taxon>
        <taxon>Panheteroptera</taxon>
        <taxon>Cimicomorpha</taxon>
        <taxon>Miridae</taxon>
        <taxon>Dicyphina</taxon>
        <taxon>Nesidiocoris</taxon>
    </lineage>
</organism>
<name>A0A6H5HU41_9HEMI</name>
<dbReference type="AlphaFoldDB" id="A0A6H5HU41"/>
<proteinExistence type="predicted"/>
<accession>A0A6H5HU41</accession>
<evidence type="ECO:0000313" key="1">
    <source>
        <dbReference type="EMBL" id="CAB0020626.1"/>
    </source>
</evidence>
<sequence>MRKTKFPKRGWDHWILFGERGTSPRTAAASTLPPPLLLPYASSCVVVSTASSNSGHRIFTFLAVFQTFTISSLHRGRLWGLKYKISPA</sequence>
<reference evidence="1 2" key="1">
    <citation type="submission" date="2020-02" db="EMBL/GenBank/DDBJ databases">
        <authorList>
            <person name="Ferguson B K."/>
        </authorList>
    </citation>
    <scope>NUCLEOTIDE SEQUENCE [LARGE SCALE GENOMIC DNA]</scope>
</reference>
<keyword evidence="2" id="KW-1185">Reference proteome</keyword>